<dbReference type="RefSeq" id="WP_208467940.1">
    <property type="nucleotide sequence ID" value="NZ_JAGFNS010000008.1"/>
</dbReference>
<feature type="compositionally biased region" description="Low complexity" evidence="1">
    <location>
        <begin position="288"/>
        <end position="302"/>
    </location>
</feature>
<feature type="region of interest" description="Disordered" evidence="1">
    <location>
        <begin position="325"/>
        <end position="366"/>
    </location>
</feature>
<proteinExistence type="predicted"/>
<protein>
    <submittedName>
        <fullName evidence="3">Uncharacterized protein</fullName>
    </submittedName>
</protein>
<evidence type="ECO:0000256" key="1">
    <source>
        <dbReference type="SAM" id="MobiDB-lite"/>
    </source>
</evidence>
<feature type="compositionally biased region" description="Low complexity" evidence="1">
    <location>
        <begin position="334"/>
        <end position="366"/>
    </location>
</feature>
<evidence type="ECO:0000313" key="4">
    <source>
        <dbReference type="Proteomes" id="UP000679690"/>
    </source>
</evidence>
<keyword evidence="2" id="KW-0812">Transmembrane</keyword>
<feature type="transmembrane region" description="Helical" evidence="2">
    <location>
        <begin position="160"/>
        <end position="184"/>
    </location>
</feature>
<accession>A0ABS3UK12</accession>
<gene>
    <name evidence="3" type="ORF">J5X75_14790</name>
</gene>
<keyword evidence="2" id="KW-1133">Transmembrane helix</keyword>
<evidence type="ECO:0000313" key="3">
    <source>
        <dbReference type="EMBL" id="MBO3738791.1"/>
    </source>
</evidence>
<name>A0ABS3UK12_9ACTN</name>
<feature type="region of interest" description="Disordered" evidence="1">
    <location>
        <begin position="280"/>
        <end position="302"/>
    </location>
</feature>
<organism evidence="3 4">
    <name type="scientific">Actinoplanes flavus</name>
    <dbReference type="NCBI Taxonomy" id="2820290"/>
    <lineage>
        <taxon>Bacteria</taxon>
        <taxon>Bacillati</taxon>
        <taxon>Actinomycetota</taxon>
        <taxon>Actinomycetes</taxon>
        <taxon>Micromonosporales</taxon>
        <taxon>Micromonosporaceae</taxon>
        <taxon>Actinoplanes</taxon>
    </lineage>
</organism>
<comment type="caution">
    <text evidence="3">The sequence shown here is derived from an EMBL/GenBank/DDBJ whole genome shotgun (WGS) entry which is preliminary data.</text>
</comment>
<keyword evidence="2" id="KW-0472">Membrane</keyword>
<reference evidence="3 4" key="1">
    <citation type="submission" date="2021-03" db="EMBL/GenBank/DDBJ databases">
        <title>Actinoplanes flavus sp. nov., a novel actinomycete isolated from Coconut Palm rhizosphere soil.</title>
        <authorList>
            <person name="Luo X."/>
        </authorList>
    </citation>
    <scope>NUCLEOTIDE SEQUENCE [LARGE SCALE GENOMIC DNA]</scope>
    <source>
        <strain evidence="3 4">NEAU-H7</strain>
    </source>
</reference>
<dbReference type="Proteomes" id="UP000679690">
    <property type="component" value="Unassembled WGS sequence"/>
</dbReference>
<feature type="transmembrane region" description="Helical" evidence="2">
    <location>
        <begin position="6"/>
        <end position="28"/>
    </location>
</feature>
<dbReference type="EMBL" id="JAGFNS010000008">
    <property type="protein sequence ID" value="MBO3738791.1"/>
    <property type="molecule type" value="Genomic_DNA"/>
</dbReference>
<feature type="transmembrane region" description="Helical" evidence="2">
    <location>
        <begin position="250"/>
        <end position="268"/>
    </location>
</feature>
<evidence type="ECO:0000256" key="2">
    <source>
        <dbReference type="SAM" id="Phobius"/>
    </source>
</evidence>
<keyword evidence="4" id="KW-1185">Reference proteome</keyword>
<sequence>MLGSQALETAIGLALVLFVLSSLASGLVEGAARLLRKRSKDLEETIGQMLSGSGSFDKEAKDALARFKETTIYQSATIAASRGRRFFRTGAGPAYLSAKSFVNALEELTDKATEAPAKGLDARLAMLKTDRQGLSAEKRATIENWYEETMSRLSGAYKRWATGVLFAVGLFLAVAGNVSIFHLAQILWQQPSIRQAALNAAEQTAAKSTSPDDLIDESVKAVQDVSGIGIPVGWQSGTHWDNPLWATSHVAGWLATALLLMLGAPFWFDALSRLVSLRTTGAKPPPATQNSSASTAAQASAGASGPPAAIIASAVATAIEAVAQHGERHGTARSAPALDAGPGAAPGAEPSAAPGAGSGTPPAGSG</sequence>